<dbReference type="GO" id="GO:0000976">
    <property type="term" value="F:transcription cis-regulatory region binding"/>
    <property type="evidence" value="ECO:0007669"/>
    <property type="project" value="TreeGrafter"/>
</dbReference>
<evidence type="ECO:0000256" key="1">
    <source>
        <dbReference type="ARBA" id="ARBA00023125"/>
    </source>
</evidence>
<dbReference type="PRINTS" id="PR00455">
    <property type="entry name" value="HTHTETR"/>
</dbReference>
<dbReference type="SUPFAM" id="SSF48498">
    <property type="entry name" value="Tetracyclin repressor-like, C-terminal domain"/>
    <property type="match status" value="1"/>
</dbReference>
<dbReference type="InterPro" id="IPR050109">
    <property type="entry name" value="HTH-type_TetR-like_transc_reg"/>
</dbReference>
<dbReference type="InterPro" id="IPR036271">
    <property type="entry name" value="Tet_transcr_reg_TetR-rel_C_sf"/>
</dbReference>
<dbReference type="EMBL" id="QYYG01000001">
    <property type="protein sequence ID" value="RJF58504.1"/>
    <property type="molecule type" value="Genomic_DNA"/>
</dbReference>
<dbReference type="Proteomes" id="UP000284338">
    <property type="component" value="Unassembled WGS sequence"/>
</dbReference>
<dbReference type="PROSITE" id="PS50977">
    <property type="entry name" value="HTH_TETR_2"/>
    <property type="match status" value="1"/>
</dbReference>
<keyword evidence="1 2" id="KW-0238">DNA-binding</keyword>
<dbReference type="InterPro" id="IPR009057">
    <property type="entry name" value="Homeodomain-like_sf"/>
</dbReference>
<evidence type="ECO:0000313" key="5">
    <source>
        <dbReference type="Proteomes" id="UP000284338"/>
    </source>
</evidence>
<organism evidence="4 5">
    <name type="scientific">Serratia inhibens</name>
    <dbReference type="NCBI Taxonomy" id="2338073"/>
    <lineage>
        <taxon>Bacteria</taxon>
        <taxon>Pseudomonadati</taxon>
        <taxon>Pseudomonadota</taxon>
        <taxon>Gammaproteobacteria</taxon>
        <taxon>Enterobacterales</taxon>
        <taxon>Yersiniaceae</taxon>
        <taxon>Serratia</taxon>
    </lineage>
</organism>
<dbReference type="PANTHER" id="PTHR30055:SF223">
    <property type="entry name" value="HTH-TYPE TRANSCRIPTIONAL REGULATOR UIDR"/>
    <property type="match status" value="1"/>
</dbReference>
<evidence type="ECO:0000259" key="3">
    <source>
        <dbReference type="PROSITE" id="PS50977"/>
    </source>
</evidence>
<reference evidence="4 5" key="1">
    <citation type="submission" date="2018-09" db="EMBL/GenBank/DDBJ databases">
        <title>Draft genome of a novel serratia sp. strain with antifungal activity.</title>
        <authorList>
            <person name="Dichmann S.I."/>
            <person name="Park B.P."/>
            <person name="Pathiraja D."/>
            <person name="Choi I.-G."/>
            <person name="Stougaard P."/>
            <person name="Hennessy R.C."/>
        </authorList>
    </citation>
    <scope>NUCLEOTIDE SEQUENCE [LARGE SCALE GENOMIC DNA]</scope>
    <source>
        <strain evidence="4 5">S40</strain>
    </source>
</reference>
<dbReference type="SUPFAM" id="SSF46689">
    <property type="entry name" value="Homeodomain-like"/>
    <property type="match status" value="1"/>
</dbReference>
<name>A0AA92X7L1_9GAMM</name>
<feature type="domain" description="HTH tetR-type" evidence="3">
    <location>
        <begin position="1"/>
        <end position="61"/>
    </location>
</feature>
<sequence length="187" mass="20674">MGNREKIVDAALYSFTHKGFHQTSMRDIAQVAGVSVGNLYNHFAGKEALIGEIAFMESRFFTELATQLMAEKDRPRQALSAFFTAYYAFVASPDNVQLSAEIVAEVARNPALAKTFSANQQQLTDALEQVITLAQQSEVIEPALNPRELAQLILDAIESQAWRQTIFPSGTPTAVTPNPLLEQLIFR</sequence>
<dbReference type="GO" id="GO:0003700">
    <property type="term" value="F:DNA-binding transcription factor activity"/>
    <property type="evidence" value="ECO:0007669"/>
    <property type="project" value="TreeGrafter"/>
</dbReference>
<evidence type="ECO:0000313" key="4">
    <source>
        <dbReference type="EMBL" id="RJF58504.1"/>
    </source>
</evidence>
<dbReference type="RefSeq" id="WP_119803754.1">
    <property type="nucleotide sequence ID" value="NZ_QYYG01000001.1"/>
</dbReference>
<dbReference type="AlphaFoldDB" id="A0AA92X7L1"/>
<protein>
    <submittedName>
        <fullName evidence="4">TetR/AcrR family transcriptional regulator</fullName>
    </submittedName>
</protein>
<feature type="DNA-binding region" description="H-T-H motif" evidence="2">
    <location>
        <begin position="24"/>
        <end position="43"/>
    </location>
</feature>
<dbReference type="InterPro" id="IPR023772">
    <property type="entry name" value="DNA-bd_HTH_TetR-type_CS"/>
</dbReference>
<evidence type="ECO:0000256" key="2">
    <source>
        <dbReference type="PROSITE-ProRule" id="PRU00335"/>
    </source>
</evidence>
<dbReference type="Pfam" id="PF00440">
    <property type="entry name" value="TetR_N"/>
    <property type="match status" value="1"/>
</dbReference>
<accession>A0AA92X7L1</accession>
<dbReference type="InterPro" id="IPR039536">
    <property type="entry name" value="TetR_C_Proteobacteria"/>
</dbReference>
<dbReference type="InterPro" id="IPR001647">
    <property type="entry name" value="HTH_TetR"/>
</dbReference>
<comment type="caution">
    <text evidence="4">The sequence shown here is derived from an EMBL/GenBank/DDBJ whole genome shotgun (WGS) entry which is preliminary data.</text>
</comment>
<dbReference type="PANTHER" id="PTHR30055">
    <property type="entry name" value="HTH-TYPE TRANSCRIPTIONAL REGULATOR RUTR"/>
    <property type="match status" value="1"/>
</dbReference>
<keyword evidence="5" id="KW-1185">Reference proteome</keyword>
<gene>
    <name evidence="4" type="ORF">D4100_07055</name>
</gene>
<dbReference type="PROSITE" id="PS01081">
    <property type="entry name" value="HTH_TETR_1"/>
    <property type="match status" value="1"/>
</dbReference>
<proteinExistence type="predicted"/>
<dbReference type="Gene3D" id="1.10.357.10">
    <property type="entry name" value="Tetracycline Repressor, domain 2"/>
    <property type="match status" value="1"/>
</dbReference>
<dbReference type="Pfam" id="PF14246">
    <property type="entry name" value="TetR_C_7"/>
    <property type="match status" value="1"/>
</dbReference>